<feature type="transmembrane region" description="Helical" evidence="7">
    <location>
        <begin position="1069"/>
        <end position="1090"/>
    </location>
</feature>
<feature type="transmembrane region" description="Helical" evidence="7">
    <location>
        <begin position="1037"/>
        <end position="1057"/>
    </location>
</feature>
<dbReference type="GO" id="GO:0016020">
    <property type="term" value="C:membrane"/>
    <property type="evidence" value="ECO:0007669"/>
    <property type="project" value="UniProtKB-SubCell"/>
</dbReference>
<feature type="transmembrane region" description="Helical" evidence="7">
    <location>
        <begin position="1284"/>
        <end position="1304"/>
    </location>
</feature>
<dbReference type="PANTHER" id="PTHR43341:SF12">
    <property type="entry name" value="AMINO ACID TRANSPORTER (EUROFUNG)"/>
    <property type="match status" value="1"/>
</dbReference>
<keyword evidence="10" id="KW-1185">Reference proteome</keyword>
<name>A0A428Q230_9HYPO</name>
<feature type="transmembrane region" description="Helical" evidence="7">
    <location>
        <begin position="1399"/>
        <end position="1418"/>
    </location>
</feature>
<dbReference type="Proteomes" id="UP000288168">
    <property type="component" value="Unassembled WGS sequence"/>
</dbReference>
<dbReference type="Pfam" id="PF00324">
    <property type="entry name" value="AA_permease"/>
    <property type="match status" value="1"/>
</dbReference>
<keyword evidence="2" id="KW-0813">Transport</keyword>
<evidence type="ECO:0000256" key="7">
    <source>
        <dbReference type="SAM" id="Phobius"/>
    </source>
</evidence>
<dbReference type="STRING" id="1325734.A0A428Q230"/>
<dbReference type="FunFam" id="1.20.1740.10:FF:000017">
    <property type="entry name" value="Amino acid permease"/>
    <property type="match status" value="1"/>
</dbReference>
<keyword evidence="3 7" id="KW-0812">Transmembrane</keyword>
<comment type="subcellular location">
    <subcellularLocation>
        <location evidence="1">Membrane</location>
        <topology evidence="1">Multi-pass membrane protein</topology>
    </subcellularLocation>
</comment>
<evidence type="ECO:0000259" key="8">
    <source>
        <dbReference type="Pfam" id="PF00324"/>
    </source>
</evidence>
<dbReference type="OrthoDB" id="3437405at2759"/>
<evidence type="ECO:0000313" key="9">
    <source>
        <dbReference type="EMBL" id="RSL59360.1"/>
    </source>
</evidence>
<evidence type="ECO:0000313" key="10">
    <source>
        <dbReference type="Proteomes" id="UP000288168"/>
    </source>
</evidence>
<evidence type="ECO:0000256" key="3">
    <source>
        <dbReference type="ARBA" id="ARBA00022692"/>
    </source>
</evidence>
<sequence>MPDEPDEPGRSVSDFWLQLDMALTGDGTPMTPHYNKEGLKRGNITRPIINKVQYNRNPLNEIGLWVEDHPIEPQIVPAFFSFAAGGHLPDGRQTILPLITREEVINMTKPYSEWAPAEYHHLGQAPIISVHSWINLTKDDEKLPSIATELWAMKKRIWEGIPPLSERRWKELDLDNMGHFSTACRYIVAVLDVFQYLNQGWVKKAMRTVYNRIWDELHDCEKAINAGRRLAADGGDFEEVSLTALWYQHTKSHFDSMCQMAHEWVTEHIQRLRQPILDQLAYHQPTLEDEPDEVQWYLTNKLFDLLDNGAHADFTMFLPMEGYQGSNIPLQRPLGSAPPGGFREEPIICSVNIVKRSCDYSGRLRYLTRKEQYETYERLGLSPISLESNDPAYLLIKCHSQIDAQAQSRRELRGLPQELELDPWLDLAKTWFGYGKRRFGFVAYRLCHSHTPEIWNDFKVKFESDISDWGRGVKGIDDIRAACKIHWLDGQDLEIPDGDVEAVRKHFHKHIKSDDARGAHKRAFLVIDEHVIKSYLDPVRDCEKFVLAVDPKFDPETKQEDQRLPSYKGSVRVLGSILWDDLGALLLTQSTHLDDIWLLAMSHPHGVYEGARVSPVLKFSSFEQLQGFDMLCAVIPKLVPTSEPALSPADASDIGDSSNQPFHYPNPRYLGSSSHTTLFDQLRLAKGQEMDELHPDMEQSASPQTDAVIDDSFISSGADLIAELCRLSKIPSFVQLVQTWIAKGANLALAGPFTERCALTTQYVLSNCHGSASAATDISKSLFRQSRHPIVFHADTTLEEFCSNFCNHNARWETLGLFFTAACRALTDLSYAEPLYTSEKQRCKFQRLALRYSDRCLDLSLSLDCLNDLQLFLQYENFISHSQIDADQSYRSWRKLGDVASSLFALGYHQQTEVTENTSDNVAYEQDFWTRNGLTLRSFKFREYGSVIAEYDRRMKPRHLQMIAIGGSIGSGFFVGSGMALHKDGPGSLLTNFSIVGIMIFNVVQALGELAIMYPISGGPYTFATKFISPSWGFAMGWNYVFSNTSTFALELTVYAITVQYWNEDISPGVWIAVFLVAVTIINIFGTIGYAEEEFWASLIKLATIIIFLIITVILVCGGGPFGGAYDHYWGAKLWHESPGPFKDGFKGFCSVFVTAAFSFSGTELVGLAAAETKNPVRALPGAIKQVFWRITVFYVVGLLLIGLLIHSNDLALLSDSAYSNAKASPFVLVAKYAGLDGFDHFLNTVILISVLSIGVATVYGGSRTLTALTQQDYAPKVFTYIDHGGRPLASVCLLLVCSLIAFINLDAKGPVVFEWLQAISGLSTFFAWGSVCLAHIRFRKAWKFHGHTLDEIPFKAAGGVVGSWMDLVLIILALIAQFYTAIVAPPGESGFADAKGFFSQYLGLPVVLVMMALGYLWKGQGFLRVHDIDVDTCRREHDWDEINAYRARVASFPAWKRLIYKLFV</sequence>
<organism evidence="9 10">
    <name type="scientific">Fusarium duplospermum</name>
    <dbReference type="NCBI Taxonomy" id="1325734"/>
    <lineage>
        <taxon>Eukaryota</taxon>
        <taxon>Fungi</taxon>
        <taxon>Dikarya</taxon>
        <taxon>Ascomycota</taxon>
        <taxon>Pezizomycotina</taxon>
        <taxon>Sordariomycetes</taxon>
        <taxon>Hypocreomycetidae</taxon>
        <taxon>Hypocreales</taxon>
        <taxon>Nectriaceae</taxon>
        <taxon>Fusarium</taxon>
        <taxon>Fusarium solani species complex</taxon>
    </lineage>
</organism>
<evidence type="ECO:0000256" key="2">
    <source>
        <dbReference type="ARBA" id="ARBA00022448"/>
    </source>
</evidence>
<dbReference type="GO" id="GO:0015171">
    <property type="term" value="F:amino acid transmembrane transporter activity"/>
    <property type="evidence" value="ECO:0007669"/>
    <property type="project" value="TreeGrafter"/>
</dbReference>
<feature type="transmembrane region" description="Helical" evidence="7">
    <location>
        <begin position="1102"/>
        <end position="1126"/>
    </location>
</feature>
<dbReference type="PANTHER" id="PTHR43341">
    <property type="entry name" value="AMINO ACID PERMEASE"/>
    <property type="match status" value="1"/>
</dbReference>
<accession>A0A428Q230</accession>
<feature type="transmembrane region" description="Helical" evidence="7">
    <location>
        <begin position="1316"/>
        <end position="1337"/>
    </location>
</feature>
<evidence type="ECO:0000256" key="4">
    <source>
        <dbReference type="ARBA" id="ARBA00022970"/>
    </source>
</evidence>
<keyword evidence="4" id="KW-0029">Amino-acid transport</keyword>
<dbReference type="EMBL" id="NKCI01000066">
    <property type="protein sequence ID" value="RSL59360.1"/>
    <property type="molecule type" value="Genomic_DNA"/>
</dbReference>
<keyword evidence="6 7" id="KW-0472">Membrane</keyword>
<evidence type="ECO:0000256" key="1">
    <source>
        <dbReference type="ARBA" id="ARBA00004141"/>
    </source>
</evidence>
<dbReference type="InterPro" id="IPR050524">
    <property type="entry name" value="APC_YAT"/>
</dbReference>
<feature type="transmembrane region" description="Helical" evidence="7">
    <location>
        <begin position="1242"/>
        <end position="1263"/>
    </location>
</feature>
<evidence type="ECO:0000256" key="5">
    <source>
        <dbReference type="ARBA" id="ARBA00022989"/>
    </source>
</evidence>
<comment type="caution">
    <text evidence="9">The sequence shown here is derived from an EMBL/GenBank/DDBJ whole genome shotgun (WGS) entry which is preliminary data.</text>
</comment>
<feature type="domain" description="Amino acid permease/ SLC12A" evidence="8">
    <location>
        <begin position="959"/>
        <end position="1426"/>
    </location>
</feature>
<feature type="transmembrane region" description="Helical" evidence="7">
    <location>
        <begin position="1187"/>
        <end position="1206"/>
    </location>
</feature>
<proteinExistence type="predicted"/>
<feature type="transmembrane region" description="Helical" evidence="7">
    <location>
        <begin position="1357"/>
        <end position="1379"/>
    </location>
</feature>
<reference evidence="9 10" key="1">
    <citation type="submission" date="2017-06" db="EMBL/GenBank/DDBJ databases">
        <title>Comparative genomic analysis of Ambrosia Fusariam Clade fungi.</title>
        <authorList>
            <person name="Stajich J.E."/>
            <person name="Carrillo J."/>
            <person name="Kijimoto T."/>
            <person name="Eskalen A."/>
            <person name="O'Donnell K."/>
            <person name="Kasson M."/>
        </authorList>
    </citation>
    <scope>NUCLEOTIDE SEQUENCE [LARGE SCALE GENOMIC DNA]</scope>
    <source>
        <strain evidence="9 10">NRRL62584</strain>
    </source>
</reference>
<dbReference type="Gene3D" id="1.20.1740.10">
    <property type="entry name" value="Amino acid/polyamine transporter I"/>
    <property type="match status" value="1"/>
</dbReference>
<dbReference type="InterPro" id="IPR004841">
    <property type="entry name" value="AA-permease/SLC12A_dom"/>
</dbReference>
<protein>
    <recommendedName>
        <fullName evidence="8">Amino acid permease/ SLC12A domain-containing protein</fullName>
    </recommendedName>
</protein>
<feature type="transmembrane region" description="Helical" evidence="7">
    <location>
        <begin position="962"/>
        <end position="981"/>
    </location>
</feature>
<evidence type="ECO:0000256" key="6">
    <source>
        <dbReference type="ARBA" id="ARBA00023136"/>
    </source>
</evidence>
<feature type="transmembrane region" description="Helical" evidence="7">
    <location>
        <begin position="993"/>
        <end position="1016"/>
    </location>
</feature>
<gene>
    <name evidence="9" type="ORF">CEP54_007305</name>
</gene>
<keyword evidence="5 7" id="KW-1133">Transmembrane helix</keyword>